<dbReference type="STRING" id="574650.SAMN04487966_1242"/>
<dbReference type="Gene3D" id="3.30.420.40">
    <property type="match status" value="1"/>
</dbReference>
<feature type="compositionally biased region" description="Low complexity" evidence="2">
    <location>
        <begin position="278"/>
        <end position="289"/>
    </location>
</feature>
<evidence type="ECO:0000313" key="4">
    <source>
        <dbReference type="EMBL" id="SFV25176.1"/>
    </source>
</evidence>
<dbReference type="AlphaFoldDB" id="A0A1I7MTA5"/>
<dbReference type="Proteomes" id="UP000198881">
    <property type="component" value="Unassembled WGS sequence"/>
</dbReference>
<dbReference type="InterPro" id="IPR050273">
    <property type="entry name" value="GppA/Ppx_hydrolase"/>
</dbReference>
<dbReference type="Gene3D" id="3.30.420.150">
    <property type="entry name" value="Exopolyphosphatase. Domain 2"/>
    <property type="match status" value="1"/>
</dbReference>
<evidence type="ECO:0000313" key="5">
    <source>
        <dbReference type="Proteomes" id="UP000198881"/>
    </source>
</evidence>
<evidence type="ECO:0000259" key="3">
    <source>
        <dbReference type="Pfam" id="PF02541"/>
    </source>
</evidence>
<organism evidence="4 5">
    <name type="scientific">Micrococcus terreus</name>
    <dbReference type="NCBI Taxonomy" id="574650"/>
    <lineage>
        <taxon>Bacteria</taxon>
        <taxon>Bacillati</taxon>
        <taxon>Actinomycetota</taxon>
        <taxon>Actinomycetes</taxon>
        <taxon>Micrococcales</taxon>
        <taxon>Micrococcaceae</taxon>
        <taxon>Micrococcus</taxon>
    </lineage>
</organism>
<dbReference type="InterPro" id="IPR003695">
    <property type="entry name" value="Ppx_GppA_N"/>
</dbReference>
<feature type="compositionally biased region" description="Low complexity" evidence="2">
    <location>
        <begin position="256"/>
        <end position="268"/>
    </location>
</feature>
<accession>A0A1I7MTA5</accession>
<dbReference type="EMBL" id="FPCG01000024">
    <property type="protein sequence ID" value="SFV25176.1"/>
    <property type="molecule type" value="Genomic_DNA"/>
</dbReference>
<dbReference type="Pfam" id="PF02541">
    <property type="entry name" value="Ppx-GppA"/>
    <property type="match status" value="1"/>
</dbReference>
<dbReference type="PANTHER" id="PTHR30005:SF0">
    <property type="entry name" value="RETROGRADE REGULATION PROTEIN 2"/>
    <property type="match status" value="1"/>
</dbReference>
<reference evidence="4 5" key="1">
    <citation type="submission" date="2016-10" db="EMBL/GenBank/DDBJ databases">
        <authorList>
            <person name="de Groot N.N."/>
        </authorList>
    </citation>
    <scope>NUCLEOTIDE SEQUENCE [LARGE SCALE GENOMIC DNA]</scope>
    <source>
        <strain evidence="4 5">CGMCC 1.7054</strain>
    </source>
</reference>
<evidence type="ECO:0000256" key="2">
    <source>
        <dbReference type="SAM" id="MobiDB-lite"/>
    </source>
</evidence>
<dbReference type="PANTHER" id="PTHR30005">
    <property type="entry name" value="EXOPOLYPHOSPHATASE"/>
    <property type="match status" value="1"/>
</dbReference>
<keyword evidence="5" id="KW-1185">Reference proteome</keyword>
<gene>
    <name evidence="4" type="ORF">SAMN04487966_1242</name>
</gene>
<feature type="compositionally biased region" description="Low complexity" evidence="2">
    <location>
        <begin position="401"/>
        <end position="411"/>
    </location>
</feature>
<name>A0A1I7MTA5_9MICC</name>
<proteinExistence type="inferred from homology"/>
<evidence type="ECO:0000256" key="1">
    <source>
        <dbReference type="ARBA" id="ARBA00007125"/>
    </source>
</evidence>
<feature type="region of interest" description="Disordered" evidence="2">
    <location>
        <begin position="256"/>
        <end position="300"/>
    </location>
</feature>
<feature type="compositionally biased region" description="Low complexity" evidence="2">
    <location>
        <begin position="356"/>
        <end position="372"/>
    </location>
</feature>
<comment type="similarity">
    <text evidence="1">Belongs to the GppA/Ppx family.</text>
</comment>
<sequence length="438" mass="47121">MRLGVLDIGSNTVHLLLVDAHPGARPEPYAEHKRSLPLIRYQDADGAITEEGQQELVGFVREAAAFAEEHEAEDMISFCTSAIREAANGAAVLDRVQAETRVHLSELTGDQEAAMTYFAVRRWQGWDAGSILNFDIGGGSFEIAYGQDELPSHALSLPRGAGRLTRDRLPEDPPSPKSVKKLRKHIEAQMEEAFAYFPAIKGPLCVTATSKTFRSLARLTGAAPSAAAPASARWTSTRTASCPECAWECAEMIDTPDTTATGSAASTPSPAPDPMPQDPRSSTRRWSPPRTSPPEVRRGADIPVTLSSSSVFPLGTQDVFAMAQDLGYDGVEVMVTTTAGARTRRGCRPCPSAPACGSTPSTPPRCCSPSRSGGRRGPRSATRWRWPPSWGRTPSSPTPVPVAGHVRVGVRPGHRRDHGRDRRGDRRGEHVPVAGLRA</sequence>
<protein>
    <submittedName>
        <fullName evidence="4">Ppx/GppA phosphatase family protein</fullName>
    </submittedName>
</protein>
<dbReference type="SUPFAM" id="SSF53067">
    <property type="entry name" value="Actin-like ATPase domain"/>
    <property type="match status" value="2"/>
</dbReference>
<feature type="domain" description="Ppx/GppA phosphatase N-terminal" evidence="3">
    <location>
        <begin position="26"/>
        <end position="226"/>
    </location>
</feature>
<dbReference type="InterPro" id="IPR043129">
    <property type="entry name" value="ATPase_NBD"/>
</dbReference>
<feature type="region of interest" description="Disordered" evidence="2">
    <location>
        <begin position="343"/>
        <end position="438"/>
    </location>
</feature>
<feature type="compositionally biased region" description="Basic and acidic residues" evidence="2">
    <location>
        <begin position="418"/>
        <end position="430"/>
    </location>
</feature>
<dbReference type="GO" id="GO:0016462">
    <property type="term" value="F:pyrophosphatase activity"/>
    <property type="evidence" value="ECO:0007669"/>
    <property type="project" value="TreeGrafter"/>
</dbReference>